<gene>
    <name evidence="5" type="ORF">HKX06_16700</name>
    <name evidence="6" type="ORF">I6G38_17015</name>
</gene>
<dbReference type="GO" id="GO:0016787">
    <property type="term" value="F:hydrolase activity"/>
    <property type="evidence" value="ECO:0007669"/>
    <property type="project" value="UniProtKB-KW"/>
</dbReference>
<sequence length="478" mass="50194">MRMMLTVAMAAILPLNAPAIAQGPAPIAKTDRGAVRGGIEDGVASWKGIPFAAPPVGALRWRAPQPAAAWTGVRDATGYAPDCMQVPFPSDAAPLGTKPAEDCLYANVWKPVTAKGKLPVVVWIYGGGFVNGGASPPTYSGADLAKQGVVFVSFNYRVGRFGTFALPQLTRANADGGRLGNYGIMDQIAALQWVQRNAAAFGGDPANVTIIGESAGGMSVHMLNTSPLAKGLFHKAFIMSGGNGRSDGRTLADVERIGANFARSKNIDPDRPDALDRLRRLSAEEVTDGLNMMALFRPPAGPPTNSGPFADGKVVVDMGPAYANGRFARVPVVVGATSADMGGRTGFMIAGAREVAGLLSDKRAPAWEYRFSYVADSVGQPGAQHATDIPFFFNTVAIKYGDKATPRDRAMGQAMSRYVVRFAKTGDPNAPGLPSWPGYTRAGDHIMDFTPDGKAIAGADPWGAEIDAQMLKASPPSQ</sequence>
<name>A0A411LHK9_SPHPI</name>
<feature type="domain" description="Carboxylesterase type B" evidence="4">
    <location>
        <begin position="26"/>
        <end position="341"/>
    </location>
</feature>
<dbReference type="InterPro" id="IPR050309">
    <property type="entry name" value="Type-B_Carboxylest/Lipase"/>
</dbReference>
<dbReference type="Gene3D" id="3.40.50.1820">
    <property type="entry name" value="alpha/beta hydrolase"/>
    <property type="match status" value="2"/>
</dbReference>
<evidence type="ECO:0000313" key="5">
    <source>
        <dbReference type="EMBL" id="NNG59000.1"/>
    </source>
</evidence>
<dbReference type="EC" id="3.1.1.-" evidence="3"/>
<reference evidence="5 7" key="1">
    <citation type="submission" date="2020-05" db="EMBL/GenBank/DDBJ databases">
        <title>Draft Genome Sequences of Sphingomonas sp. Isolated from the International Space Station.</title>
        <authorList>
            <person name="Bijlani S."/>
            <person name="Singh N.K."/>
            <person name="Mason C.E."/>
            <person name="Wang C.C."/>
            <person name="Venkateswaran K."/>
        </authorList>
    </citation>
    <scope>NUCLEOTIDE SEQUENCE [LARGE SCALE GENOMIC DNA]</scope>
    <source>
        <strain evidence="5 7">FKI-L5-BR-P1</strain>
    </source>
</reference>
<keyword evidence="2 3" id="KW-0378">Hydrolase</keyword>
<feature type="chain" id="PRO_5033886119" description="Carboxylic ester hydrolase" evidence="3">
    <location>
        <begin position="22"/>
        <end position="478"/>
    </location>
</feature>
<accession>A0A411LHK9</accession>
<feature type="signal peptide" evidence="3">
    <location>
        <begin position="1"/>
        <end position="21"/>
    </location>
</feature>
<dbReference type="PANTHER" id="PTHR11559">
    <property type="entry name" value="CARBOXYLESTERASE"/>
    <property type="match status" value="1"/>
</dbReference>
<dbReference type="EMBL" id="JABEOU010000050">
    <property type="protein sequence ID" value="NNG59000.1"/>
    <property type="molecule type" value="Genomic_DNA"/>
</dbReference>
<reference evidence="6 8" key="2">
    <citation type="submission" date="2020-12" db="EMBL/GenBank/DDBJ databases">
        <title>FDA dAtabase for Regulatory Grade micrObial Sequences (FDA-ARGOS): Supporting development and validation of Infectious Disease Dx tests.</title>
        <authorList>
            <person name="Sproer C."/>
            <person name="Gronow S."/>
            <person name="Severitt S."/>
            <person name="Schroder I."/>
            <person name="Tallon L."/>
            <person name="Sadzewicz L."/>
            <person name="Zhao X."/>
            <person name="Boylan J."/>
            <person name="Ott S."/>
            <person name="Bowen H."/>
            <person name="Vavikolanu K."/>
            <person name="Mehta A."/>
            <person name="Aluvathingal J."/>
            <person name="Nadendla S."/>
            <person name="Lowell S."/>
            <person name="Myers T."/>
            <person name="Yan Y."/>
            <person name="Sichtig H."/>
        </authorList>
    </citation>
    <scope>NUCLEOTIDE SEQUENCE [LARGE SCALE GENOMIC DNA]</scope>
    <source>
        <strain evidence="6 8">FDAARGOS_881</strain>
    </source>
</reference>
<dbReference type="InterPro" id="IPR019826">
    <property type="entry name" value="Carboxylesterase_B_AS"/>
</dbReference>
<dbReference type="InterPro" id="IPR029058">
    <property type="entry name" value="AB_hydrolase_fold"/>
</dbReference>
<dbReference type="SUPFAM" id="SSF53474">
    <property type="entry name" value="alpha/beta-Hydrolases"/>
    <property type="match status" value="1"/>
</dbReference>
<proteinExistence type="inferred from homology"/>
<organism evidence="5 7">
    <name type="scientific">Sphingomonas paucimobilis</name>
    <name type="common">Pseudomonas paucimobilis</name>
    <dbReference type="NCBI Taxonomy" id="13689"/>
    <lineage>
        <taxon>Bacteria</taxon>
        <taxon>Pseudomonadati</taxon>
        <taxon>Pseudomonadota</taxon>
        <taxon>Alphaproteobacteria</taxon>
        <taxon>Sphingomonadales</taxon>
        <taxon>Sphingomonadaceae</taxon>
        <taxon>Sphingomonas</taxon>
    </lineage>
</organism>
<dbReference type="PROSITE" id="PS00122">
    <property type="entry name" value="CARBOXYLESTERASE_B_1"/>
    <property type="match status" value="1"/>
</dbReference>
<evidence type="ECO:0000259" key="4">
    <source>
        <dbReference type="Pfam" id="PF00135"/>
    </source>
</evidence>
<dbReference type="AlphaFoldDB" id="A0A411LHK9"/>
<protein>
    <recommendedName>
        <fullName evidence="3">Carboxylic ester hydrolase</fullName>
        <ecNumber evidence="3">3.1.1.-</ecNumber>
    </recommendedName>
</protein>
<evidence type="ECO:0000256" key="2">
    <source>
        <dbReference type="ARBA" id="ARBA00022801"/>
    </source>
</evidence>
<dbReference type="RefSeq" id="WP_037569256.1">
    <property type="nucleotide sequence ID" value="NZ_AP023323.1"/>
</dbReference>
<evidence type="ECO:0000313" key="6">
    <source>
        <dbReference type="EMBL" id="QPT08404.1"/>
    </source>
</evidence>
<keyword evidence="3" id="KW-0732">Signal</keyword>
<evidence type="ECO:0000256" key="1">
    <source>
        <dbReference type="ARBA" id="ARBA00005964"/>
    </source>
</evidence>
<dbReference type="EMBL" id="CP065713">
    <property type="protein sequence ID" value="QPT08404.1"/>
    <property type="molecule type" value="Genomic_DNA"/>
</dbReference>
<dbReference type="Proteomes" id="UP000550136">
    <property type="component" value="Unassembled WGS sequence"/>
</dbReference>
<evidence type="ECO:0000313" key="8">
    <source>
        <dbReference type="Proteomes" id="UP000594836"/>
    </source>
</evidence>
<evidence type="ECO:0000313" key="7">
    <source>
        <dbReference type="Proteomes" id="UP000550136"/>
    </source>
</evidence>
<dbReference type="OrthoDB" id="9775851at2"/>
<feature type="domain" description="Carboxylesterase type B" evidence="4">
    <location>
        <begin position="347"/>
        <end position="454"/>
    </location>
</feature>
<dbReference type="Proteomes" id="UP000594836">
    <property type="component" value="Chromosome"/>
</dbReference>
<dbReference type="InterPro" id="IPR002018">
    <property type="entry name" value="CarbesteraseB"/>
</dbReference>
<evidence type="ECO:0000256" key="3">
    <source>
        <dbReference type="RuleBase" id="RU361235"/>
    </source>
</evidence>
<dbReference type="GeneID" id="78526451"/>
<comment type="similarity">
    <text evidence="1 3">Belongs to the type-B carboxylesterase/lipase family.</text>
</comment>
<dbReference type="Pfam" id="PF00135">
    <property type="entry name" value="COesterase"/>
    <property type="match status" value="2"/>
</dbReference>